<proteinExistence type="predicted"/>
<dbReference type="EMBL" id="KN822046">
    <property type="protein sequence ID" value="KIM61988.1"/>
    <property type="molecule type" value="Genomic_DNA"/>
</dbReference>
<gene>
    <name evidence="1" type="ORF">SCLCIDRAFT_1215608</name>
</gene>
<reference evidence="2" key="2">
    <citation type="submission" date="2015-01" db="EMBL/GenBank/DDBJ databases">
        <title>Evolutionary Origins and Diversification of the Mycorrhizal Mutualists.</title>
        <authorList>
            <consortium name="DOE Joint Genome Institute"/>
            <consortium name="Mycorrhizal Genomics Consortium"/>
            <person name="Kohler A."/>
            <person name="Kuo A."/>
            <person name="Nagy L.G."/>
            <person name="Floudas D."/>
            <person name="Copeland A."/>
            <person name="Barry K.W."/>
            <person name="Cichocki N."/>
            <person name="Veneault-Fourrey C."/>
            <person name="LaButti K."/>
            <person name="Lindquist E.A."/>
            <person name="Lipzen A."/>
            <person name="Lundell T."/>
            <person name="Morin E."/>
            <person name="Murat C."/>
            <person name="Riley R."/>
            <person name="Ohm R."/>
            <person name="Sun H."/>
            <person name="Tunlid A."/>
            <person name="Henrissat B."/>
            <person name="Grigoriev I.V."/>
            <person name="Hibbett D.S."/>
            <person name="Martin F."/>
        </authorList>
    </citation>
    <scope>NUCLEOTIDE SEQUENCE [LARGE SCALE GENOMIC DNA]</scope>
    <source>
        <strain evidence="2">Foug A</strain>
    </source>
</reference>
<reference evidence="1 2" key="1">
    <citation type="submission" date="2014-04" db="EMBL/GenBank/DDBJ databases">
        <authorList>
            <consortium name="DOE Joint Genome Institute"/>
            <person name="Kuo A."/>
            <person name="Kohler A."/>
            <person name="Nagy L.G."/>
            <person name="Floudas D."/>
            <person name="Copeland A."/>
            <person name="Barry K.W."/>
            <person name="Cichocki N."/>
            <person name="Veneault-Fourrey C."/>
            <person name="LaButti K."/>
            <person name="Lindquist E.A."/>
            <person name="Lipzen A."/>
            <person name="Lundell T."/>
            <person name="Morin E."/>
            <person name="Murat C."/>
            <person name="Sun H."/>
            <person name="Tunlid A."/>
            <person name="Henrissat B."/>
            <person name="Grigoriev I.V."/>
            <person name="Hibbett D.S."/>
            <person name="Martin F."/>
            <person name="Nordberg H.P."/>
            <person name="Cantor M.N."/>
            <person name="Hua S.X."/>
        </authorList>
    </citation>
    <scope>NUCLEOTIDE SEQUENCE [LARGE SCALE GENOMIC DNA]</scope>
    <source>
        <strain evidence="1 2">Foug A</strain>
    </source>
</reference>
<dbReference type="HOGENOM" id="CLU_1960888_0_0_1"/>
<dbReference type="Proteomes" id="UP000053989">
    <property type="component" value="Unassembled WGS sequence"/>
</dbReference>
<evidence type="ECO:0000313" key="1">
    <source>
        <dbReference type="EMBL" id="KIM61988.1"/>
    </source>
</evidence>
<dbReference type="AlphaFoldDB" id="A0A0C2ZK44"/>
<name>A0A0C2ZK44_9AGAM</name>
<keyword evidence="2" id="KW-1185">Reference proteome</keyword>
<protein>
    <submittedName>
        <fullName evidence="1">Uncharacterized protein</fullName>
    </submittedName>
</protein>
<accession>A0A0C2ZK44</accession>
<organism evidence="1 2">
    <name type="scientific">Scleroderma citrinum Foug A</name>
    <dbReference type="NCBI Taxonomy" id="1036808"/>
    <lineage>
        <taxon>Eukaryota</taxon>
        <taxon>Fungi</taxon>
        <taxon>Dikarya</taxon>
        <taxon>Basidiomycota</taxon>
        <taxon>Agaricomycotina</taxon>
        <taxon>Agaricomycetes</taxon>
        <taxon>Agaricomycetidae</taxon>
        <taxon>Boletales</taxon>
        <taxon>Sclerodermatineae</taxon>
        <taxon>Sclerodermataceae</taxon>
        <taxon>Scleroderma</taxon>
    </lineage>
</organism>
<sequence length="128" mass="14396">MQKRHCHEKKNPCGSYYGSFLESAVPISAHQGPRRQYQGQYNHSRCNPPTGLRMRMKGLSSTMHECDQVMSYLTSITHQPVPTNTTEGKMNPHDRDVCRHGHCHRTSSGVAVKINIYCNGWSLEGAAP</sequence>
<dbReference type="InParanoid" id="A0A0C2ZK44"/>
<evidence type="ECO:0000313" key="2">
    <source>
        <dbReference type="Proteomes" id="UP000053989"/>
    </source>
</evidence>